<dbReference type="InterPro" id="IPR029058">
    <property type="entry name" value="AB_hydrolase_fold"/>
</dbReference>
<evidence type="ECO:0000256" key="2">
    <source>
        <dbReference type="SAM" id="SignalP"/>
    </source>
</evidence>
<gene>
    <name evidence="3" type="ORF">ACFO5O_13470</name>
</gene>
<reference evidence="4" key="1">
    <citation type="journal article" date="2019" name="Int. J. Syst. Evol. Microbiol.">
        <title>The Global Catalogue of Microorganisms (GCM) 10K type strain sequencing project: providing services to taxonomists for standard genome sequencing and annotation.</title>
        <authorList>
            <consortium name="The Broad Institute Genomics Platform"/>
            <consortium name="The Broad Institute Genome Sequencing Center for Infectious Disease"/>
            <person name="Wu L."/>
            <person name="Ma J."/>
        </authorList>
    </citation>
    <scope>NUCLEOTIDE SEQUENCE [LARGE SCALE GENOMIC DNA]</scope>
    <source>
        <strain evidence="4">CCUG 63682</strain>
    </source>
</reference>
<dbReference type="EMBL" id="JBHSGP010000014">
    <property type="protein sequence ID" value="MFC4723340.1"/>
    <property type="molecule type" value="Genomic_DNA"/>
</dbReference>
<keyword evidence="4" id="KW-1185">Reference proteome</keyword>
<dbReference type="PANTHER" id="PTHR43037:SF1">
    <property type="entry name" value="BLL1128 PROTEIN"/>
    <property type="match status" value="1"/>
</dbReference>
<accession>A0ABV9N699</accession>
<dbReference type="Proteomes" id="UP001595953">
    <property type="component" value="Unassembled WGS sequence"/>
</dbReference>
<evidence type="ECO:0000313" key="4">
    <source>
        <dbReference type="Proteomes" id="UP001595953"/>
    </source>
</evidence>
<keyword evidence="3" id="KW-0378">Hydrolase</keyword>
<feature type="chain" id="PRO_5045967122" evidence="2">
    <location>
        <begin position="23"/>
        <end position="262"/>
    </location>
</feature>
<dbReference type="InterPro" id="IPR000801">
    <property type="entry name" value="Esterase-like"/>
</dbReference>
<name>A0ABV9N699_9FLAO</name>
<sequence>MKIKLLFTFVLVYSLSYNTLFAQDQKLYEHKQFVNGKDTLNYRIMLPKKFDNTKKYPVLLFLHGAGERGNDNTIQLVHGSSLFAKRKNRKKFPAIVIFPQCPKDDFWANASVDRSTKPISLNFPLGGEPTKSLKLVMELMESYLNHAYVKKDQIYVGGLSMGGMGTFELLYRKPKMFAAAFSICGAGNPVATEAYAKKTELWVFHGAKDDIVNPQLSIDMVSGVLQAGGTPNFSLYANDNHNSWDSTFAEPELLPWLFSKSK</sequence>
<dbReference type="InterPro" id="IPR050955">
    <property type="entry name" value="Plant_Biomass_Hydrol_Est"/>
</dbReference>
<dbReference type="GO" id="GO:0016787">
    <property type="term" value="F:hydrolase activity"/>
    <property type="evidence" value="ECO:0007669"/>
    <property type="project" value="UniProtKB-KW"/>
</dbReference>
<dbReference type="SUPFAM" id="SSF53474">
    <property type="entry name" value="alpha/beta-Hydrolases"/>
    <property type="match status" value="1"/>
</dbReference>
<dbReference type="Pfam" id="PF00756">
    <property type="entry name" value="Esterase"/>
    <property type="match status" value="1"/>
</dbReference>
<organism evidence="3 4">
    <name type="scientific">Geojedonia litorea</name>
    <dbReference type="NCBI Taxonomy" id="1268269"/>
    <lineage>
        <taxon>Bacteria</taxon>
        <taxon>Pseudomonadati</taxon>
        <taxon>Bacteroidota</taxon>
        <taxon>Flavobacteriia</taxon>
        <taxon>Flavobacteriales</taxon>
        <taxon>Flavobacteriaceae</taxon>
        <taxon>Geojedonia</taxon>
    </lineage>
</organism>
<dbReference type="Gene3D" id="3.40.50.1820">
    <property type="entry name" value="alpha/beta hydrolase"/>
    <property type="match status" value="1"/>
</dbReference>
<protein>
    <submittedName>
        <fullName evidence="3">Alpha/beta hydrolase-fold protein</fullName>
    </submittedName>
</protein>
<proteinExistence type="predicted"/>
<feature type="signal peptide" evidence="2">
    <location>
        <begin position="1"/>
        <end position="22"/>
    </location>
</feature>
<comment type="caution">
    <text evidence="3">The sequence shown here is derived from an EMBL/GenBank/DDBJ whole genome shotgun (WGS) entry which is preliminary data.</text>
</comment>
<dbReference type="PANTHER" id="PTHR43037">
    <property type="entry name" value="UNNAMED PRODUCT-RELATED"/>
    <property type="match status" value="1"/>
</dbReference>
<evidence type="ECO:0000313" key="3">
    <source>
        <dbReference type="EMBL" id="MFC4723340.1"/>
    </source>
</evidence>
<dbReference type="RefSeq" id="WP_387964644.1">
    <property type="nucleotide sequence ID" value="NZ_JBHSGP010000014.1"/>
</dbReference>
<keyword evidence="1 2" id="KW-0732">Signal</keyword>
<evidence type="ECO:0000256" key="1">
    <source>
        <dbReference type="ARBA" id="ARBA00022729"/>
    </source>
</evidence>